<keyword evidence="4 7" id="KW-0808">Transferase</keyword>
<evidence type="ECO:0000313" key="7">
    <source>
        <dbReference type="EMBL" id="SEE21367.1"/>
    </source>
</evidence>
<comment type="pathway">
    <text evidence="1">Cell wall biogenesis; cell wall polysaccharide biosynthesis.</text>
</comment>
<proteinExistence type="inferred from homology"/>
<dbReference type="EMBL" id="FNTL01000004">
    <property type="protein sequence ID" value="SEE21367.1"/>
    <property type="molecule type" value="Genomic_DNA"/>
</dbReference>
<dbReference type="Gene3D" id="3.90.550.10">
    <property type="entry name" value="Spore Coat Polysaccharide Biosynthesis Protein SpsA, Chain A"/>
    <property type="match status" value="1"/>
</dbReference>
<dbReference type="PANTHER" id="PTHR43179:SF12">
    <property type="entry name" value="GALACTOFURANOSYLTRANSFERASE GLFT2"/>
    <property type="match status" value="1"/>
</dbReference>
<keyword evidence="3" id="KW-0328">Glycosyltransferase</keyword>
<dbReference type="AlphaFoldDB" id="A0A1H5H090"/>
<dbReference type="GO" id="GO:0016757">
    <property type="term" value="F:glycosyltransferase activity"/>
    <property type="evidence" value="ECO:0007669"/>
    <property type="project" value="UniProtKB-KW"/>
</dbReference>
<name>A0A1H5H090_RHOJO</name>
<evidence type="ECO:0000256" key="2">
    <source>
        <dbReference type="ARBA" id="ARBA00006739"/>
    </source>
</evidence>
<evidence type="ECO:0000256" key="5">
    <source>
        <dbReference type="SAM" id="MobiDB-lite"/>
    </source>
</evidence>
<dbReference type="SUPFAM" id="SSF53448">
    <property type="entry name" value="Nucleotide-diphospho-sugar transferases"/>
    <property type="match status" value="1"/>
</dbReference>
<feature type="domain" description="Glycosyltransferase 2-like" evidence="6">
    <location>
        <begin position="123"/>
        <end position="249"/>
    </location>
</feature>
<evidence type="ECO:0000259" key="6">
    <source>
        <dbReference type="Pfam" id="PF00535"/>
    </source>
</evidence>
<accession>A0A1H5H090</accession>
<evidence type="ECO:0000256" key="1">
    <source>
        <dbReference type="ARBA" id="ARBA00004776"/>
    </source>
</evidence>
<gene>
    <name evidence="7" type="ORF">SAMN04490220_7019</name>
</gene>
<dbReference type="PANTHER" id="PTHR43179">
    <property type="entry name" value="RHAMNOSYLTRANSFERASE WBBL"/>
    <property type="match status" value="1"/>
</dbReference>
<evidence type="ECO:0000256" key="4">
    <source>
        <dbReference type="ARBA" id="ARBA00022679"/>
    </source>
</evidence>
<feature type="region of interest" description="Disordered" evidence="5">
    <location>
        <begin position="433"/>
        <end position="461"/>
    </location>
</feature>
<reference evidence="8" key="1">
    <citation type="submission" date="2016-10" db="EMBL/GenBank/DDBJ databases">
        <authorList>
            <person name="Varghese N."/>
        </authorList>
    </citation>
    <scope>NUCLEOTIDE SEQUENCE [LARGE SCALE GENOMIC DNA]</scope>
    <source>
        <strain evidence="8">DSM 44719</strain>
    </source>
</reference>
<feature type="compositionally biased region" description="Basic and acidic residues" evidence="5">
    <location>
        <begin position="433"/>
        <end position="447"/>
    </location>
</feature>
<dbReference type="Pfam" id="PF00535">
    <property type="entry name" value="Glycos_transf_2"/>
    <property type="match status" value="1"/>
</dbReference>
<dbReference type="InterPro" id="IPR001173">
    <property type="entry name" value="Glyco_trans_2-like"/>
</dbReference>
<organism evidence="7 8">
    <name type="scientific">Rhodococcus jostii</name>
    <dbReference type="NCBI Taxonomy" id="132919"/>
    <lineage>
        <taxon>Bacteria</taxon>
        <taxon>Bacillati</taxon>
        <taxon>Actinomycetota</taxon>
        <taxon>Actinomycetes</taxon>
        <taxon>Mycobacteriales</taxon>
        <taxon>Nocardiaceae</taxon>
        <taxon>Rhodococcus</taxon>
    </lineage>
</organism>
<dbReference type="CDD" id="cd00761">
    <property type="entry name" value="Glyco_tranf_GTA_type"/>
    <property type="match status" value="1"/>
</dbReference>
<dbReference type="RefSeq" id="WP_073359429.1">
    <property type="nucleotide sequence ID" value="NZ_FNTL01000004.1"/>
</dbReference>
<sequence length="461" mass="50041">MTSSAPGLTLHPALDSPERPDWEGAVWIGEVWIDAIEEAHRHGRAAGTPVGCRLTGAEGYSRARLLVRAAGRPLGFVEIEVSEGSVNFGELRRRVAGLRVTEPDRPVRTGPARVAEGRAVPVTVVVCTRDRVSMLETALRSVLAVDYPSFDVVVVDNAPRTDATWNYVLGLADPRVRLIREPLPGLSRARNTGLSAATGDIVAFTDDDVVVDRHWLSALVDGFARGPSVSCVSGMVPAGEIRTPAQAYFDRRVGWSDSTDARVFDWARPPDDVPLFPFTVRCYGTGANFAVERDVVRRLGGFDEALGAGAPTGGGEDIDMFFRILRSRRQLVHDPAAIVWHRHRADREGILVQSRGYGLGLGAWLAKIAIDPEMATLAATTAARRSGAFVRHLRASSKETAPPANLAEFLPPRLGSTTVRSIVKGPWAYRSARREGRSPAPFREPDALRQTAISHHPIGEP</sequence>
<protein>
    <submittedName>
        <fullName evidence="7">Glycosyl transferase family 2</fullName>
    </submittedName>
</protein>
<evidence type="ECO:0000256" key="3">
    <source>
        <dbReference type="ARBA" id="ARBA00022676"/>
    </source>
</evidence>
<evidence type="ECO:0000313" key="8">
    <source>
        <dbReference type="Proteomes" id="UP000183407"/>
    </source>
</evidence>
<dbReference type="OrthoDB" id="3180470at2"/>
<comment type="similarity">
    <text evidence="2">Belongs to the glycosyltransferase 2 family.</text>
</comment>
<dbReference type="Proteomes" id="UP000183407">
    <property type="component" value="Unassembled WGS sequence"/>
</dbReference>
<dbReference type="InterPro" id="IPR029044">
    <property type="entry name" value="Nucleotide-diphossugar_trans"/>
</dbReference>